<keyword evidence="1" id="KW-0732">Signal</keyword>
<sequence>MKILFMNIFLVFLTYFSYINGEPKVDQLDNVKAENIERVQPRSSRLRFKRNYYQYNDGYGNFGWGNAVGNYGYSNGWLWSASLCFPCVSVSLG</sequence>
<accession>A0A914EKW6</accession>
<evidence type="ECO:0000313" key="3">
    <source>
        <dbReference type="WBParaSite" id="ACRNAN_scaffold890.g26109.t1"/>
    </source>
</evidence>
<protein>
    <submittedName>
        <fullName evidence="3">Uncharacterized protein</fullName>
    </submittedName>
</protein>
<evidence type="ECO:0000256" key="1">
    <source>
        <dbReference type="SAM" id="SignalP"/>
    </source>
</evidence>
<reference evidence="3" key="1">
    <citation type="submission" date="2022-11" db="UniProtKB">
        <authorList>
            <consortium name="WormBaseParasite"/>
        </authorList>
    </citation>
    <scope>IDENTIFICATION</scope>
</reference>
<evidence type="ECO:0000313" key="2">
    <source>
        <dbReference type="Proteomes" id="UP000887540"/>
    </source>
</evidence>
<dbReference type="Proteomes" id="UP000887540">
    <property type="component" value="Unplaced"/>
</dbReference>
<feature type="chain" id="PRO_5036700174" evidence="1">
    <location>
        <begin position="22"/>
        <end position="93"/>
    </location>
</feature>
<proteinExistence type="predicted"/>
<keyword evidence="2" id="KW-1185">Reference proteome</keyword>
<name>A0A914EKW6_9BILA</name>
<feature type="signal peptide" evidence="1">
    <location>
        <begin position="1"/>
        <end position="21"/>
    </location>
</feature>
<dbReference type="AlphaFoldDB" id="A0A914EKW6"/>
<dbReference type="WBParaSite" id="ACRNAN_scaffold890.g26109.t1">
    <property type="protein sequence ID" value="ACRNAN_scaffold890.g26109.t1"/>
    <property type="gene ID" value="ACRNAN_scaffold890.g26109"/>
</dbReference>
<organism evidence="2 3">
    <name type="scientific">Acrobeloides nanus</name>
    <dbReference type="NCBI Taxonomy" id="290746"/>
    <lineage>
        <taxon>Eukaryota</taxon>
        <taxon>Metazoa</taxon>
        <taxon>Ecdysozoa</taxon>
        <taxon>Nematoda</taxon>
        <taxon>Chromadorea</taxon>
        <taxon>Rhabditida</taxon>
        <taxon>Tylenchina</taxon>
        <taxon>Cephalobomorpha</taxon>
        <taxon>Cephaloboidea</taxon>
        <taxon>Cephalobidae</taxon>
        <taxon>Acrobeloides</taxon>
    </lineage>
</organism>